<proteinExistence type="predicted"/>
<protein>
    <submittedName>
        <fullName evidence="1">Uncharacterized protein</fullName>
    </submittedName>
</protein>
<comment type="caution">
    <text evidence="1">The sequence shown here is derived from an EMBL/GenBank/DDBJ whole genome shotgun (WGS) entry which is preliminary data.</text>
</comment>
<dbReference type="AlphaFoldDB" id="X0VZ48"/>
<evidence type="ECO:0000313" key="1">
    <source>
        <dbReference type="EMBL" id="GAG05756.1"/>
    </source>
</evidence>
<sequence length="132" mass="15220">FIVKESTEQKVPKIVTKPEQVASKPLGSRKFLNVSKTINEEEALLKVSLTNSVGYLLEELKIRIVIVEELFEKKPWLTTIRELFPYETIEIGYPLETMNEKLIYSNVLVEASTEKFGKIFSRTFKLAPPEEK</sequence>
<dbReference type="EMBL" id="BARS01025583">
    <property type="protein sequence ID" value="GAG05756.1"/>
    <property type="molecule type" value="Genomic_DNA"/>
</dbReference>
<gene>
    <name evidence="1" type="ORF">S01H1_40397</name>
</gene>
<organism evidence="1">
    <name type="scientific">marine sediment metagenome</name>
    <dbReference type="NCBI Taxonomy" id="412755"/>
    <lineage>
        <taxon>unclassified sequences</taxon>
        <taxon>metagenomes</taxon>
        <taxon>ecological metagenomes</taxon>
    </lineage>
</organism>
<accession>X0VZ48</accession>
<feature type="non-terminal residue" evidence="1">
    <location>
        <position position="1"/>
    </location>
</feature>
<name>X0VZ48_9ZZZZ</name>
<reference evidence="1" key="1">
    <citation type="journal article" date="2014" name="Front. Microbiol.">
        <title>High frequency of phylogenetically diverse reductive dehalogenase-homologous genes in deep subseafloor sedimentary metagenomes.</title>
        <authorList>
            <person name="Kawai M."/>
            <person name="Futagami T."/>
            <person name="Toyoda A."/>
            <person name="Takaki Y."/>
            <person name="Nishi S."/>
            <person name="Hori S."/>
            <person name="Arai W."/>
            <person name="Tsubouchi T."/>
            <person name="Morono Y."/>
            <person name="Uchiyama I."/>
            <person name="Ito T."/>
            <person name="Fujiyama A."/>
            <person name="Inagaki F."/>
            <person name="Takami H."/>
        </authorList>
    </citation>
    <scope>NUCLEOTIDE SEQUENCE</scope>
    <source>
        <strain evidence="1">Expedition CK06-06</strain>
    </source>
</reference>